<feature type="domain" description="Apple" evidence="4">
    <location>
        <begin position="673"/>
        <end position="766"/>
    </location>
</feature>
<feature type="region of interest" description="Disordered" evidence="1">
    <location>
        <begin position="824"/>
        <end position="957"/>
    </location>
</feature>
<sequence>MARFLLQLVPWLCLGTPAVGRLAEVVTDFGLVDEDGRDVLSEAAARVVPGERYRPSGSVLVLGFRLHNRTFKYKLYRKASSHSGGKVVVYGEGGKETERALGQPVVFRSPGRDAMLTTVGQSFTGTVLVGSTTFDIRHRHGSAALEVTRFDPTDAKPSADFGIGSLRPNSSLEEPAVDRRLSASLNALNPGAITQWENCYPGQETMRTFKFGAVIASNVWIAENFQSDLEAEDWIHAMVENANMAYEPQLNINLQLGSLVIQTTHDGAPGWDQGPSCPMDLNAQLWQMVLWEPTAPDTTMGVWHIFDDCYQQAYNGGEGLIGLAYIGVLCYDWGYNVGANWLSHAPYGNPTWHIFAHEMGHNFGAQHSFEQGQGKTGGIMDYGDGSLNGVYQFNPLRFNDICTQLTSQVNTCSGFSTFQAVCGNGITEPGETCECSDRSQACSGCCGCQVRAGGLGPPMQCSYGAIGHGGCCNAAGMFEEVGSPCTLAESDGYCNEGVCVTTHVCAKSSMFHSFCGLEADGCKIKCTQAGDDTCLSLNSWLANGHPINNVPDGTPCQGSGVGGTCSAGVCTYPEAAPVTGDVTTGTPSEPDPHSTASNFSGCVGFVDRGFLGHADVAVYLTGKSLTECNTECASAGECHTFVHRSDTGFCELWSKNYFVEDLAVVPGYDTYMCDAYAAGFGFLDAERFENADVGIAKLTVPARERSADSGHTSSTCYKTCKTDPGCHTFVFVEGTGSCQLYSSEISGHHLVYKNASEGYNAYTMHCHGRGKICPCRDDPDGTWKVRVPCQCDAAASPFGNECGINKYCYDGTCADSPKRRLSTFCTPTPAPPTPATAAPQPTPSPTTAPTAVPTGSPTTAPTPAPTSSPTHAPTGSPTPAPTAAPTVAPTAAPTASPTAAPTPPSPPGGPAPTSAPTPVPTSSPTPSPTASPTVAPTPSPPAGPAPTPSPPATWTSTTLTATTKTLKYGVRVEMTFQSNGTSDDVESSVSSFVACKHNVSDVSVTATVSGGRTISQWHVEYELFLTSDSEASYHLGIAQQLAVNVEGTRTDLAQNFANSGLTMVAAGFTITAPDEVQVYPLCYNVDVGLKDPFEDGCDTYQRNPHFCGLYDDADFRSSDLCCACGGGDDAAPDWTAATEEPILPPDPGCIDTDLTEKDSTGDNCSVYGMDPVHFCGEFDDDDFSSMAMCCACHPYAPPTPSPTGAAVGPTPVPTSSPTVMPTPAPVDVIDGASLHGLSAVCFLVAGSVCALSGLVQ</sequence>
<reference evidence="5" key="1">
    <citation type="submission" date="2023-10" db="EMBL/GenBank/DDBJ databases">
        <authorList>
            <person name="Chen Y."/>
            <person name="Shah S."/>
            <person name="Dougan E. K."/>
            <person name="Thang M."/>
            <person name="Chan C."/>
        </authorList>
    </citation>
    <scope>NUCLEOTIDE SEQUENCE [LARGE SCALE GENOMIC DNA]</scope>
</reference>
<comment type="caution">
    <text evidence="5">The sequence shown here is derived from an EMBL/GenBank/DDBJ whole genome shotgun (WGS) entry which is preliminary data.</text>
</comment>
<dbReference type="PANTHER" id="PTHR48148:SF2">
    <property type="entry name" value="PA14 DOMAIN-CONTAINING PROTEIN"/>
    <property type="match status" value="1"/>
</dbReference>
<dbReference type="SUPFAM" id="SSF55486">
    <property type="entry name" value="Metalloproteases ('zincins'), catalytic domain"/>
    <property type="match status" value="1"/>
</dbReference>
<organism evidence="5 6">
    <name type="scientific">Prorocentrum cordatum</name>
    <dbReference type="NCBI Taxonomy" id="2364126"/>
    <lineage>
        <taxon>Eukaryota</taxon>
        <taxon>Sar</taxon>
        <taxon>Alveolata</taxon>
        <taxon>Dinophyceae</taxon>
        <taxon>Prorocentrales</taxon>
        <taxon>Prorocentraceae</taxon>
        <taxon>Prorocentrum</taxon>
    </lineage>
</organism>
<evidence type="ECO:0000256" key="1">
    <source>
        <dbReference type="SAM" id="MobiDB-lite"/>
    </source>
</evidence>
<feature type="domain" description="Disintegrin" evidence="3">
    <location>
        <begin position="419"/>
        <end position="509"/>
    </location>
</feature>
<feature type="compositionally biased region" description="Low complexity" evidence="1">
    <location>
        <begin position="847"/>
        <end position="859"/>
    </location>
</feature>
<dbReference type="PROSITE" id="PS50948">
    <property type="entry name" value="PAN"/>
    <property type="match status" value="1"/>
</dbReference>
<evidence type="ECO:0000259" key="3">
    <source>
        <dbReference type="PROSITE" id="PS50214"/>
    </source>
</evidence>
<keyword evidence="6" id="KW-1185">Reference proteome</keyword>
<feature type="compositionally biased region" description="Low complexity" evidence="1">
    <location>
        <begin position="883"/>
        <end position="899"/>
    </location>
</feature>
<dbReference type="PANTHER" id="PTHR48148">
    <property type="entry name" value="KERATINOCYTE PROLINE-RICH PROTEIN"/>
    <property type="match status" value="1"/>
</dbReference>
<dbReference type="InterPro" id="IPR003609">
    <property type="entry name" value="Pan_app"/>
</dbReference>
<dbReference type="Pfam" id="PF13688">
    <property type="entry name" value="Reprolysin_5"/>
    <property type="match status" value="1"/>
</dbReference>
<dbReference type="InterPro" id="IPR024079">
    <property type="entry name" value="MetalloPept_cat_dom_sf"/>
</dbReference>
<feature type="chain" id="PRO_5047480097" description="Subtilisin" evidence="2">
    <location>
        <begin position="21"/>
        <end position="1256"/>
    </location>
</feature>
<proteinExistence type="predicted"/>
<evidence type="ECO:0000313" key="5">
    <source>
        <dbReference type="EMBL" id="CAK0790000.1"/>
    </source>
</evidence>
<protein>
    <recommendedName>
        <fullName evidence="7">Subtilisin</fullName>
    </recommendedName>
</protein>
<feature type="compositionally biased region" description="Pro residues" evidence="1">
    <location>
        <begin position="900"/>
        <end position="951"/>
    </location>
</feature>
<feature type="compositionally biased region" description="Pro residues" evidence="1">
    <location>
        <begin position="828"/>
        <end position="846"/>
    </location>
</feature>
<feature type="signal peptide" evidence="2">
    <location>
        <begin position="1"/>
        <end position="20"/>
    </location>
</feature>
<dbReference type="Gene3D" id="3.30.30.180">
    <property type="match status" value="1"/>
</dbReference>
<evidence type="ECO:0000256" key="2">
    <source>
        <dbReference type="SAM" id="SignalP"/>
    </source>
</evidence>
<gene>
    <name evidence="5" type="ORF">PCOR1329_LOCUS1389</name>
</gene>
<dbReference type="EMBL" id="CAUYUJ010000336">
    <property type="protein sequence ID" value="CAK0790000.1"/>
    <property type="molecule type" value="Genomic_DNA"/>
</dbReference>
<dbReference type="InterPro" id="IPR001762">
    <property type="entry name" value="Disintegrin_dom"/>
</dbReference>
<dbReference type="Pfam" id="PF00024">
    <property type="entry name" value="PAN_1"/>
    <property type="match status" value="1"/>
</dbReference>
<dbReference type="Proteomes" id="UP001189429">
    <property type="component" value="Unassembled WGS sequence"/>
</dbReference>
<name>A0ABN9PEX1_9DINO</name>
<dbReference type="PROSITE" id="PS50214">
    <property type="entry name" value="DISINTEGRIN_2"/>
    <property type="match status" value="1"/>
</dbReference>
<evidence type="ECO:0000313" key="6">
    <source>
        <dbReference type="Proteomes" id="UP001189429"/>
    </source>
</evidence>
<keyword evidence="2" id="KW-0732">Signal</keyword>
<accession>A0ABN9PEX1</accession>
<dbReference type="Gene3D" id="3.40.390.10">
    <property type="entry name" value="Collagenase (Catalytic Domain)"/>
    <property type="match status" value="1"/>
</dbReference>
<evidence type="ECO:0008006" key="7">
    <source>
        <dbReference type="Google" id="ProtNLM"/>
    </source>
</evidence>
<evidence type="ECO:0000259" key="4">
    <source>
        <dbReference type="PROSITE" id="PS50948"/>
    </source>
</evidence>